<name>A0ABM9EQQ3_9BACI</name>
<dbReference type="EMBL" id="CALBWS010000012">
    <property type="protein sequence ID" value="CAH2714959.1"/>
    <property type="molecule type" value="Genomic_DNA"/>
</dbReference>
<evidence type="ECO:0000256" key="2">
    <source>
        <dbReference type="ARBA" id="ARBA00023125"/>
    </source>
</evidence>
<dbReference type="InterPro" id="IPR000843">
    <property type="entry name" value="HTH_LacI"/>
</dbReference>
<keyword evidence="2" id="KW-0238">DNA-binding</keyword>
<dbReference type="InterPro" id="IPR028082">
    <property type="entry name" value="Peripla_BP_I"/>
</dbReference>
<evidence type="ECO:0000313" key="5">
    <source>
        <dbReference type="EMBL" id="CAH2714959.1"/>
    </source>
</evidence>
<keyword evidence="1" id="KW-0805">Transcription regulation</keyword>
<dbReference type="PRINTS" id="PR00036">
    <property type="entry name" value="HTHLACI"/>
</dbReference>
<evidence type="ECO:0000256" key="1">
    <source>
        <dbReference type="ARBA" id="ARBA00023015"/>
    </source>
</evidence>
<dbReference type="Pfam" id="PF00356">
    <property type="entry name" value="LacI"/>
    <property type="match status" value="1"/>
</dbReference>
<dbReference type="RefSeq" id="WP_248735266.1">
    <property type="nucleotide sequence ID" value="NZ_CALBWS010000012.1"/>
</dbReference>
<dbReference type="Proteomes" id="UP000838308">
    <property type="component" value="Unassembled WGS sequence"/>
</dbReference>
<organism evidence="5 6">
    <name type="scientific">Neobacillus rhizosphaerae</name>
    <dbReference type="NCBI Taxonomy" id="2880965"/>
    <lineage>
        <taxon>Bacteria</taxon>
        <taxon>Bacillati</taxon>
        <taxon>Bacillota</taxon>
        <taxon>Bacilli</taxon>
        <taxon>Bacillales</taxon>
        <taxon>Bacillaceae</taxon>
        <taxon>Neobacillus</taxon>
    </lineage>
</organism>
<gene>
    <name evidence="5" type="primary">ccpB_1</name>
    <name evidence="5" type="ORF">BACCIP111895_02136</name>
</gene>
<dbReference type="Gene3D" id="3.40.50.2300">
    <property type="match status" value="2"/>
</dbReference>
<dbReference type="SUPFAM" id="SSF47413">
    <property type="entry name" value="lambda repressor-like DNA-binding domains"/>
    <property type="match status" value="1"/>
</dbReference>
<dbReference type="PANTHER" id="PTHR30146:SF105">
    <property type="entry name" value="CATABOLITE CONTROL PROTEIN B"/>
    <property type="match status" value="1"/>
</dbReference>
<dbReference type="Gene3D" id="1.10.260.40">
    <property type="entry name" value="lambda repressor-like DNA-binding domains"/>
    <property type="match status" value="1"/>
</dbReference>
<reference evidence="5" key="1">
    <citation type="submission" date="2022-04" db="EMBL/GenBank/DDBJ databases">
        <authorList>
            <person name="Criscuolo A."/>
        </authorList>
    </citation>
    <scope>NUCLEOTIDE SEQUENCE</scope>
    <source>
        <strain evidence="5">CIP111895</strain>
    </source>
</reference>
<accession>A0ABM9EQQ3</accession>
<dbReference type="SMART" id="SM00354">
    <property type="entry name" value="HTH_LACI"/>
    <property type="match status" value="1"/>
</dbReference>
<protein>
    <submittedName>
        <fullName evidence="5">Catabolite control protein B</fullName>
    </submittedName>
</protein>
<sequence length="320" mass="36220">MTNINDIAKRAGVSVSTVSRVLNNHKYVSNEKRAVVQKVIDEMNYTPNKNAIDLIRGETRMIGVIIPYNNNQAFDQMLHGVLNKSIEKDYSITVLPTKYNKDKEIDYLSMLKNKLLDGIIITSRSNDWETIIPYTNYGSVISCEFTDHPEIGCAYIDRYASYLDAFQYLKDKGHSKVAFTTVRGMESMSTRQLIAAYKEVFGELQYEFYLSDCSRFEDGYDVGKKLLSLKTRPTAIYANGDEVAGGMYQYAQSINIRVPDDLAILGQENQPIGVGMGITSVDHQLIKVGEQAFDLVINKSRQKIQIPYKIIERSSIKVLT</sequence>
<dbReference type="CDD" id="cd01392">
    <property type="entry name" value="HTH_LacI"/>
    <property type="match status" value="1"/>
</dbReference>
<keyword evidence="6" id="KW-1185">Reference proteome</keyword>
<comment type="caution">
    <text evidence="5">The sequence shown here is derived from an EMBL/GenBank/DDBJ whole genome shotgun (WGS) entry which is preliminary data.</text>
</comment>
<dbReference type="PANTHER" id="PTHR30146">
    <property type="entry name" value="LACI-RELATED TRANSCRIPTIONAL REPRESSOR"/>
    <property type="match status" value="1"/>
</dbReference>
<dbReference type="InterPro" id="IPR001761">
    <property type="entry name" value="Peripla_BP/Lac1_sug-bd_dom"/>
</dbReference>
<dbReference type="Pfam" id="PF00532">
    <property type="entry name" value="Peripla_BP_1"/>
    <property type="match status" value="1"/>
</dbReference>
<proteinExistence type="predicted"/>
<dbReference type="PROSITE" id="PS00356">
    <property type="entry name" value="HTH_LACI_1"/>
    <property type="match status" value="1"/>
</dbReference>
<feature type="domain" description="HTH lacI-type" evidence="4">
    <location>
        <begin position="2"/>
        <end position="56"/>
    </location>
</feature>
<evidence type="ECO:0000256" key="3">
    <source>
        <dbReference type="ARBA" id="ARBA00023163"/>
    </source>
</evidence>
<evidence type="ECO:0000313" key="6">
    <source>
        <dbReference type="Proteomes" id="UP000838308"/>
    </source>
</evidence>
<dbReference type="SUPFAM" id="SSF53822">
    <property type="entry name" value="Periplasmic binding protein-like I"/>
    <property type="match status" value="1"/>
</dbReference>
<dbReference type="PROSITE" id="PS50932">
    <property type="entry name" value="HTH_LACI_2"/>
    <property type="match status" value="1"/>
</dbReference>
<dbReference type="InterPro" id="IPR010982">
    <property type="entry name" value="Lambda_DNA-bd_dom_sf"/>
</dbReference>
<keyword evidence="3" id="KW-0804">Transcription</keyword>
<evidence type="ECO:0000259" key="4">
    <source>
        <dbReference type="PROSITE" id="PS50932"/>
    </source>
</evidence>
<dbReference type="CDD" id="cd06286">
    <property type="entry name" value="PBP1_CcpB-like"/>
    <property type="match status" value="1"/>
</dbReference>